<feature type="transmembrane region" description="Helical" evidence="2">
    <location>
        <begin position="119"/>
        <end position="139"/>
    </location>
</feature>
<organism evidence="3 4">
    <name type="scientific">Candidatus Corynebacterium faecigallinarum</name>
    <dbReference type="NCBI Taxonomy" id="2838528"/>
    <lineage>
        <taxon>Bacteria</taxon>
        <taxon>Bacillati</taxon>
        <taxon>Actinomycetota</taxon>
        <taxon>Actinomycetes</taxon>
        <taxon>Mycobacteriales</taxon>
        <taxon>Corynebacteriaceae</taxon>
        <taxon>Corynebacterium</taxon>
    </lineage>
</organism>
<feature type="transmembrane region" description="Helical" evidence="2">
    <location>
        <begin position="65"/>
        <end position="84"/>
    </location>
</feature>
<evidence type="ECO:0000313" key="4">
    <source>
        <dbReference type="Proteomes" id="UP000823858"/>
    </source>
</evidence>
<proteinExistence type="predicted"/>
<dbReference type="Proteomes" id="UP000823858">
    <property type="component" value="Unassembled WGS sequence"/>
</dbReference>
<dbReference type="Pfam" id="PF11255">
    <property type="entry name" value="DUF3054"/>
    <property type="match status" value="1"/>
</dbReference>
<reference evidence="3" key="2">
    <citation type="submission" date="2021-04" db="EMBL/GenBank/DDBJ databases">
        <authorList>
            <person name="Gilroy R."/>
        </authorList>
    </citation>
    <scope>NUCLEOTIDE SEQUENCE</scope>
    <source>
        <strain evidence="3">ChiHjej13B12-4958</strain>
    </source>
</reference>
<keyword evidence="2" id="KW-1133">Transmembrane helix</keyword>
<keyword evidence="2" id="KW-0812">Transmembrane</keyword>
<gene>
    <name evidence="3" type="ORF">H9751_04355</name>
</gene>
<evidence type="ECO:0000256" key="1">
    <source>
        <dbReference type="SAM" id="MobiDB-lite"/>
    </source>
</evidence>
<keyword evidence="2" id="KW-0472">Membrane</keyword>
<dbReference type="InterPro" id="IPR021414">
    <property type="entry name" value="DUF3054"/>
</dbReference>
<evidence type="ECO:0000256" key="2">
    <source>
        <dbReference type="SAM" id="Phobius"/>
    </source>
</evidence>
<accession>A0A9D2QES8</accession>
<reference evidence="3" key="1">
    <citation type="journal article" date="2021" name="PeerJ">
        <title>Extensive microbial diversity within the chicken gut microbiome revealed by metagenomics and culture.</title>
        <authorList>
            <person name="Gilroy R."/>
            <person name="Ravi A."/>
            <person name="Getino M."/>
            <person name="Pursley I."/>
            <person name="Horton D.L."/>
            <person name="Alikhan N.F."/>
            <person name="Baker D."/>
            <person name="Gharbi K."/>
            <person name="Hall N."/>
            <person name="Watson M."/>
            <person name="Adriaenssens E.M."/>
            <person name="Foster-Nyarko E."/>
            <person name="Jarju S."/>
            <person name="Secka A."/>
            <person name="Antonio M."/>
            <person name="Oren A."/>
            <person name="Chaudhuri R.R."/>
            <person name="La Ragione R."/>
            <person name="Hildebrand F."/>
            <person name="Pallen M.J."/>
        </authorList>
    </citation>
    <scope>NUCLEOTIDE SEQUENCE</scope>
    <source>
        <strain evidence="3">ChiHjej13B12-4958</strain>
    </source>
</reference>
<name>A0A9D2QES8_9CORY</name>
<feature type="transmembrane region" description="Helical" evidence="2">
    <location>
        <begin position="96"/>
        <end position="113"/>
    </location>
</feature>
<protein>
    <submittedName>
        <fullName evidence="3">DUF3054 domain-containing protein</fullName>
    </submittedName>
</protein>
<dbReference type="EMBL" id="DWVP01000009">
    <property type="protein sequence ID" value="HJC84773.1"/>
    <property type="molecule type" value="Genomic_DNA"/>
</dbReference>
<comment type="caution">
    <text evidence="3">The sequence shown here is derived from an EMBL/GenBank/DDBJ whole genome shotgun (WGS) entry which is preliminary data.</text>
</comment>
<feature type="transmembrane region" description="Helical" evidence="2">
    <location>
        <begin position="34"/>
        <end position="53"/>
    </location>
</feature>
<sequence length="149" mass="15617">MSHDTNSNRAGAPRTQPSEPAGPFSATAGLSSTVALVADIVAVLAFTLVGSLSHNGTDGFSIGGWLQTSWPFILGLAVGWALLYTGKLRRAPGTGVLLLGGIWLIGIVVRSLVNMSVAWGFVITSLIFLGIVMIGWRLIASLVTRRARS</sequence>
<evidence type="ECO:0000313" key="3">
    <source>
        <dbReference type="EMBL" id="HJC84773.1"/>
    </source>
</evidence>
<feature type="region of interest" description="Disordered" evidence="1">
    <location>
        <begin position="1"/>
        <end position="23"/>
    </location>
</feature>
<dbReference type="AlphaFoldDB" id="A0A9D2QES8"/>